<organism evidence="1 2">
    <name type="scientific">Centaurea solstitialis</name>
    <name type="common">yellow star-thistle</name>
    <dbReference type="NCBI Taxonomy" id="347529"/>
    <lineage>
        <taxon>Eukaryota</taxon>
        <taxon>Viridiplantae</taxon>
        <taxon>Streptophyta</taxon>
        <taxon>Embryophyta</taxon>
        <taxon>Tracheophyta</taxon>
        <taxon>Spermatophyta</taxon>
        <taxon>Magnoliopsida</taxon>
        <taxon>eudicotyledons</taxon>
        <taxon>Gunneridae</taxon>
        <taxon>Pentapetalae</taxon>
        <taxon>asterids</taxon>
        <taxon>campanulids</taxon>
        <taxon>Asterales</taxon>
        <taxon>Asteraceae</taxon>
        <taxon>Carduoideae</taxon>
        <taxon>Cardueae</taxon>
        <taxon>Centaureinae</taxon>
        <taxon>Centaurea</taxon>
    </lineage>
</organism>
<evidence type="ECO:0008006" key="3">
    <source>
        <dbReference type="Google" id="ProtNLM"/>
    </source>
</evidence>
<protein>
    <recommendedName>
        <fullName evidence="3">Integrase catalytic domain-containing protein</fullName>
    </recommendedName>
</protein>
<dbReference type="InterPro" id="IPR039537">
    <property type="entry name" value="Retrotran_Ty1/copia-like"/>
</dbReference>
<dbReference type="InterPro" id="IPR012337">
    <property type="entry name" value="RNaseH-like_sf"/>
</dbReference>
<gene>
    <name evidence="1" type="ORF">OSB04_028168</name>
</gene>
<dbReference type="PANTHER" id="PTHR42648">
    <property type="entry name" value="TRANSPOSASE, PUTATIVE-RELATED"/>
    <property type="match status" value="1"/>
</dbReference>
<dbReference type="InterPro" id="IPR036397">
    <property type="entry name" value="RNaseH_sf"/>
</dbReference>
<comment type="caution">
    <text evidence="1">The sequence shown here is derived from an EMBL/GenBank/DDBJ whole genome shotgun (WGS) entry which is preliminary data.</text>
</comment>
<keyword evidence="2" id="KW-1185">Reference proteome</keyword>
<dbReference type="SUPFAM" id="SSF53098">
    <property type="entry name" value="Ribonuclease H-like"/>
    <property type="match status" value="1"/>
</dbReference>
<evidence type="ECO:0000313" key="1">
    <source>
        <dbReference type="EMBL" id="KAJ9541662.1"/>
    </source>
</evidence>
<name>A0AA38SYR4_9ASTR</name>
<dbReference type="PANTHER" id="PTHR42648:SF31">
    <property type="entry name" value="RNA-DIRECTED DNA POLYMERASE"/>
    <property type="match status" value="1"/>
</dbReference>
<sequence>MGVRRDGVNFFGGKKSVQHVSMNGQASILELCHKRTGHPSEKVVKLLPPVTCEVCFHAKRPRDKISISVSKTTIIFEKAHRDLWGPYKHPSSCGARYFLTLVDDYSRAVWIYLFIDKTNVFQMFLSFIAMTNRQLSQKIPCLHDYCSITGILFQICCVGTLQQNGRVKRKQKNISRTSTTAITLRISGQNWRDISRDERRP</sequence>
<reference evidence="1" key="1">
    <citation type="submission" date="2023-03" db="EMBL/GenBank/DDBJ databases">
        <title>Chromosome-scale reference genome and RAD-based genetic map of yellow starthistle (Centaurea solstitialis) reveal putative structural variation and QTLs associated with invader traits.</title>
        <authorList>
            <person name="Reatini B."/>
            <person name="Cang F.A."/>
            <person name="Jiang Q."/>
            <person name="Mckibben M.T.W."/>
            <person name="Barker M.S."/>
            <person name="Rieseberg L.H."/>
            <person name="Dlugosch K.M."/>
        </authorList>
    </citation>
    <scope>NUCLEOTIDE SEQUENCE</scope>
    <source>
        <strain evidence="1">CAN-66</strain>
        <tissue evidence="1">Leaf</tissue>
    </source>
</reference>
<dbReference type="Gene3D" id="3.30.420.10">
    <property type="entry name" value="Ribonuclease H-like superfamily/Ribonuclease H"/>
    <property type="match status" value="1"/>
</dbReference>
<proteinExistence type="predicted"/>
<accession>A0AA38SYR4</accession>
<dbReference type="GO" id="GO:0003676">
    <property type="term" value="F:nucleic acid binding"/>
    <property type="evidence" value="ECO:0007669"/>
    <property type="project" value="InterPro"/>
</dbReference>
<dbReference type="Proteomes" id="UP001172457">
    <property type="component" value="Chromosome 7"/>
</dbReference>
<dbReference type="AlphaFoldDB" id="A0AA38SYR4"/>
<dbReference type="EMBL" id="JARYMX010000007">
    <property type="protein sequence ID" value="KAJ9541662.1"/>
    <property type="molecule type" value="Genomic_DNA"/>
</dbReference>
<evidence type="ECO:0000313" key="2">
    <source>
        <dbReference type="Proteomes" id="UP001172457"/>
    </source>
</evidence>